<protein>
    <submittedName>
        <fullName evidence="10">L,D-transpeptidase family protein</fullName>
    </submittedName>
</protein>
<evidence type="ECO:0000256" key="2">
    <source>
        <dbReference type="ARBA" id="ARBA00022679"/>
    </source>
</evidence>
<organism evidence="10 11">
    <name type="scientific">Iamia majanohamensis</name>
    <dbReference type="NCBI Taxonomy" id="467976"/>
    <lineage>
        <taxon>Bacteria</taxon>
        <taxon>Bacillati</taxon>
        <taxon>Actinomycetota</taxon>
        <taxon>Acidimicrobiia</taxon>
        <taxon>Acidimicrobiales</taxon>
        <taxon>Iamiaceae</taxon>
        <taxon>Iamia</taxon>
    </lineage>
</organism>
<dbReference type="GO" id="GO:0009252">
    <property type="term" value="P:peptidoglycan biosynthetic process"/>
    <property type="evidence" value="ECO:0007669"/>
    <property type="project" value="UniProtKB-KW"/>
</dbReference>
<feature type="compositionally biased region" description="Low complexity" evidence="7">
    <location>
        <begin position="81"/>
        <end position="92"/>
    </location>
</feature>
<dbReference type="Gene3D" id="1.10.101.10">
    <property type="entry name" value="PGBD-like superfamily/PGBD"/>
    <property type="match status" value="1"/>
</dbReference>
<feature type="domain" description="L,D-TPase catalytic" evidence="9">
    <location>
        <begin position="181"/>
        <end position="298"/>
    </location>
</feature>
<dbReference type="SUPFAM" id="SSF47090">
    <property type="entry name" value="PGBD-like"/>
    <property type="match status" value="1"/>
</dbReference>
<feature type="chain" id="PRO_5042031207" evidence="8">
    <location>
        <begin position="26"/>
        <end position="326"/>
    </location>
</feature>
<gene>
    <name evidence="10" type="ORF">PO878_06960</name>
</gene>
<dbReference type="Proteomes" id="UP001216390">
    <property type="component" value="Chromosome"/>
</dbReference>
<reference evidence="10" key="1">
    <citation type="submission" date="2023-01" db="EMBL/GenBank/DDBJ databases">
        <title>The diversity of Class Acidimicrobiia in South China Sea sediment environments and the proposal of Iamia marina sp. nov., a novel species of the genus Iamia.</title>
        <authorList>
            <person name="He Y."/>
            <person name="Tian X."/>
        </authorList>
    </citation>
    <scope>NUCLEOTIDE SEQUENCE</scope>
    <source>
        <strain evidence="10">DSM 19957</strain>
    </source>
</reference>
<dbReference type="Gene3D" id="2.40.440.10">
    <property type="entry name" value="L,D-transpeptidase catalytic domain-like"/>
    <property type="match status" value="1"/>
</dbReference>
<name>A0AAF0BSK4_9ACTN</name>
<evidence type="ECO:0000256" key="1">
    <source>
        <dbReference type="ARBA" id="ARBA00004752"/>
    </source>
</evidence>
<keyword evidence="11" id="KW-1185">Reference proteome</keyword>
<feature type="region of interest" description="Disordered" evidence="7">
    <location>
        <begin position="307"/>
        <end position="326"/>
    </location>
</feature>
<dbReference type="CDD" id="cd16913">
    <property type="entry name" value="YkuD_like"/>
    <property type="match status" value="1"/>
</dbReference>
<comment type="pathway">
    <text evidence="1 6">Cell wall biogenesis; peptidoglycan biosynthesis.</text>
</comment>
<dbReference type="InterPro" id="IPR002477">
    <property type="entry name" value="Peptidoglycan-bd-like"/>
</dbReference>
<dbReference type="Pfam" id="PF03734">
    <property type="entry name" value="YkuD"/>
    <property type="match status" value="1"/>
</dbReference>
<keyword evidence="5 6" id="KW-0961">Cell wall biogenesis/degradation</keyword>
<evidence type="ECO:0000256" key="5">
    <source>
        <dbReference type="ARBA" id="ARBA00023316"/>
    </source>
</evidence>
<accession>A0AAF0BSK4</accession>
<dbReference type="KEGG" id="ima:PO878_06960"/>
<dbReference type="InterPro" id="IPR005490">
    <property type="entry name" value="LD_TPept_cat_dom"/>
</dbReference>
<evidence type="ECO:0000313" key="11">
    <source>
        <dbReference type="Proteomes" id="UP001216390"/>
    </source>
</evidence>
<feature type="signal peptide" evidence="8">
    <location>
        <begin position="1"/>
        <end position="25"/>
    </location>
</feature>
<evidence type="ECO:0000256" key="8">
    <source>
        <dbReference type="SAM" id="SignalP"/>
    </source>
</evidence>
<feature type="compositionally biased region" description="Pro residues" evidence="7">
    <location>
        <begin position="60"/>
        <end position="80"/>
    </location>
</feature>
<dbReference type="AlphaFoldDB" id="A0AAF0BSK4"/>
<dbReference type="GO" id="GO:0016740">
    <property type="term" value="F:transferase activity"/>
    <property type="evidence" value="ECO:0007669"/>
    <property type="project" value="UniProtKB-KW"/>
</dbReference>
<feature type="compositionally biased region" description="Low complexity" evidence="7">
    <location>
        <begin position="50"/>
        <end position="59"/>
    </location>
</feature>
<dbReference type="PROSITE" id="PS52029">
    <property type="entry name" value="LD_TPASE"/>
    <property type="match status" value="1"/>
</dbReference>
<keyword evidence="4 6" id="KW-0573">Peptidoglycan synthesis</keyword>
<evidence type="ECO:0000256" key="7">
    <source>
        <dbReference type="SAM" id="MobiDB-lite"/>
    </source>
</evidence>
<dbReference type="InterPro" id="IPR036366">
    <property type="entry name" value="PGBDSf"/>
</dbReference>
<keyword evidence="8" id="KW-0732">Signal</keyword>
<feature type="region of interest" description="Disordered" evidence="7">
    <location>
        <begin position="24"/>
        <end position="108"/>
    </location>
</feature>
<proteinExistence type="predicted"/>
<dbReference type="InterPro" id="IPR036365">
    <property type="entry name" value="PGBD-like_sf"/>
</dbReference>
<evidence type="ECO:0000256" key="3">
    <source>
        <dbReference type="ARBA" id="ARBA00022960"/>
    </source>
</evidence>
<dbReference type="Pfam" id="PF01471">
    <property type="entry name" value="PG_binding_1"/>
    <property type="match status" value="1"/>
</dbReference>
<dbReference type="RefSeq" id="WP_272737983.1">
    <property type="nucleotide sequence ID" value="NZ_CP116942.1"/>
</dbReference>
<keyword evidence="3 6" id="KW-0133">Cell shape</keyword>
<dbReference type="GO" id="GO:0008360">
    <property type="term" value="P:regulation of cell shape"/>
    <property type="evidence" value="ECO:0007669"/>
    <property type="project" value="UniProtKB-UniRule"/>
</dbReference>
<evidence type="ECO:0000256" key="4">
    <source>
        <dbReference type="ARBA" id="ARBA00022984"/>
    </source>
</evidence>
<evidence type="ECO:0000259" key="9">
    <source>
        <dbReference type="PROSITE" id="PS52029"/>
    </source>
</evidence>
<dbReference type="GO" id="GO:0071555">
    <property type="term" value="P:cell wall organization"/>
    <property type="evidence" value="ECO:0007669"/>
    <property type="project" value="UniProtKB-UniRule"/>
</dbReference>
<dbReference type="SUPFAM" id="SSF141523">
    <property type="entry name" value="L,D-transpeptidase catalytic domain-like"/>
    <property type="match status" value="1"/>
</dbReference>
<feature type="active site" description="Proton donor/acceptor" evidence="6">
    <location>
        <position position="260"/>
    </location>
</feature>
<evidence type="ECO:0000256" key="6">
    <source>
        <dbReference type="PROSITE-ProRule" id="PRU01373"/>
    </source>
</evidence>
<sequence>MPRRTLPAALIAAVVLSLLAAGACAAPSDDQEATASGGAATDRAAERVEASATPSTAAPSTPPSSAPPEPTTTTPPPTAPPTTAAPTTTATTAPPPPPIEEGDLVRGVRGERTRALQERLAALAYDPGPADGQFGLKTAMAVWAFQALHGLPRDGVVTAEVEAAIMGAPPQGMLRPDLGPTHTEVDLDRQVLLVWGDGVLELVTHVSSGSGVAYCEDGHCGDAVTPVGDYRYQRRIAGERHAPLGVLYDPVYFNGGIAVHGAPSVPDHPASHGCVRIPLHISSYFQSLVADGEPIATFRSGGGPSVAVAPAGAPAAPPPAGAENGG</sequence>
<dbReference type="InterPro" id="IPR038063">
    <property type="entry name" value="Transpep_catalytic_dom"/>
</dbReference>
<dbReference type="PROSITE" id="PS51257">
    <property type="entry name" value="PROKAR_LIPOPROTEIN"/>
    <property type="match status" value="1"/>
</dbReference>
<feature type="active site" description="Nucleophile" evidence="6">
    <location>
        <position position="274"/>
    </location>
</feature>
<dbReference type="EMBL" id="CP116942">
    <property type="protein sequence ID" value="WCO68466.1"/>
    <property type="molecule type" value="Genomic_DNA"/>
</dbReference>
<keyword evidence="2" id="KW-0808">Transferase</keyword>
<evidence type="ECO:0000313" key="10">
    <source>
        <dbReference type="EMBL" id="WCO68466.1"/>
    </source>
</evidence>